<sequence length="139" mass="15273">LWGELVVQPEEGQLFWYTYYLSKKLVKEAQMCFEKDIQQTKLIMERIQELESQKSVFTNVKAAGQVVGGLGSGIYGVTRNALKLADAVGDVATIGKTYFAALSTGAKVFHIAGIAFTVATLPFDIFTIFSNASSLEEQH</sequence>
<comment type="caution">
    <text evidence="1">The sequence shown here is derived from an EMBL/GenBank/DDBJ whole genome shotgun (WGS) entry which is preliminary data.</text>
</comment>
<dbReference type="Proteomes" id="UP000749559">
    <property type="component" value="Unassembled WGS sequence"/>
</dbReference>
<dbReference type="EMBL" id="CAIIXF020000004">
    <property type="protein sequence ID" value="CAH1780690.1"/>
    <property type="molecule type" value="Genomic_DNA"/>
</dbReference>
<proteinExistence type="predicted"/>
<accession>A0A8J1Y2I9</accession>
<organism evidence="1 2">
    <name type="scientific">Owenia fusiformis</name>
    <name type="common">Polychaete worm</name>
    <dbReference type="NCBI Taxonomy" id="6347"/>
    <lineage>
        <taxon>Eukaryota</taxon>
        <taxon>Metazoa</taxon>
        <taxon>Spiralia</taxon>
        <taxon>Lophotrochozoa</taxon>
        <taxon>Annelida</taxon>
        <taxon>Polychaeta</taxon>
        <taxon>Sedentaria</taxon>
        <taxon>Canalipalpata</taxon>
        <taxon>Sabellida</taxon>
        <taxon>Oweniida</taxon>
        <taxon>Oweniidae</taxon>
        <taxon>Owenia</taxon>
    </lineage>
</organism>
<reference evidence="1" key="1">
    <citation type="submission" date="2022-03" db="EMBL/GenBank/DDBJ databases">
        <authorList>
            <person name="Martin C."/>
        </authorList>
    </citation>
    <scope>NUCLEOTIDE SEQUENCE</scope>
</reference>
<protein>
    <submittedName>
        <fullName evidence="1">Uncharacterized protein</fullName>
    </submittedName>
</protein>
<keyword evidence="2" id="KW-1185">Reference proteome</keyword>
<dbReference type="AlphaFoldDB" id="A0A8J1Y2I9"/>
<name>A0A8J1Y2I9_OWEFU</name>
<evidence type="ECO:0000313" key="1">
    <source>
        <dbReference type="EMBL" id="CAH1780690.1"/>
    </source>
</evidence>
<evidence type="ECO:0000313" key="2">
    <source>
        <dbReference type="Proteomes" id="UP000749559"/>
    </source>
</evidence>
<feature type="non-terminal residue" evidence="1">
    <location>
        <position position="139"/>
    </location>
</feature>
<gene>
    <name evidence="1" type="ORF">OFUS_LOCUS7348</name>
</gene>